<gene>
    <name evidence="1" type="ORF">BN874_2990006</name>
</gene>
<sequence>MLGVIQGKSGKEAALLPLPPLRTVLESFPSHGSSLIEVPCHRNRFHHFQLLAMNLPMAIGMQKNQIGDVIPSAFGFR</sequence>
<organism evidence="1 2">
    <name type="scientific">Candidatus Contendobacter odensis Run_B_J11</name>
    <dbReference type="NCBI Taxonomy" id="1400861"/>
    <lineage>
        <taxon>Bacteria</taxon>
        <taxon>Pseudomonadati</taxon>
        <taxon>Pseudomonadota</taxon>
        <taxon>Gammaproteobacteria</taxon>
        <taxon>Candidatus Competibacteraceae</taxon>
        <taxon>Candidatus Contendibacter</taxon>
    </lineage>
</organism>
<protein>
    <submittedName>
        <fullName evidence="1">Uncharacterized protein</fullName>
    </submittedName>
</protein>
<dbReference type="Proteomes" id="UP000019184">
    <property type="component" value="Unassembled WGS sequence"/>
</dbReference>
<keyword evidence="2" id="KW-1185">Reference proteome</keyword>
<evidence type="ECO:0000313" key="2">
    <source>
        <dbReference type="Proteomes" id="UP000019184"/>
    </source>
</evidence>
<reference evidence="1 2" key="1">
    <citation type="journal article" date="2014" name="ISME J.">
        <title>Candidatus Competibacter-lineage genomes retrieved from metagenomes reveal functional metabolic diversity.</title>
        <authorList>
            <person name="McIlroy S.J."/>
            <person name="Albertsen M."/>
            <person name="Andresen E.K."/>
            <person name="Saunders A.M."/>
            <person name="Kristiansen R."/>
            <person name="Stokholm-Bjerregaard M."/>
            <person name="Nielsen K.L."/>
            <person name="Nielsen P.H."/>
        </authorList>
    </citation>
    <scope>NUCLEOTIDE SEQUENCE [LARGE SCALE GENOMIC DNA]</scope>
    <source>
        <strain evidence="1 2">Run_B_J11</strain>
    </source>
</reference>
<proteinExistence type="predicted"/>
<dbReference type="EMBL" id="CBTK010000222">
    <property type="protein sequence ID" value="CDH45867.1"/>
    <property type="molecule type" value="Genomic_DNA"/>
</dbReference>
<evidence type="ECO:0000313" key="1">
    <source>
        <dbReference type="EMBL" id="CDH45867.1"/>
    </source>
</evidence>
<comment type="caution">
    <text evidence="1">The sequence shown here is derived from an EMBL/GenBank/DDBJ whole genome shotgun (WGS) entry which is preliminary data.</text>
</comment>
<dbReference type="AlphaFoldDB" id="A0A7U7GCZ4"/>
<name>A0A7U7GCZ4_9GAMM</name>
<accession>A0A7U7GCZ4</accession>